<dbReference type="Pfam" id="PF02037">
    <property type="entry name" value="SAP"/>
    <property type="match status" value="1"/>
</dbReference>
<dbReference type="Pfam" id="PF04046">
    <property type="entry name" value="PSP"/>
    <property type="match status" value="1"/>
</dbReference>
<dbReference type="InterPro" id="IPR007180">
    <property type="entry name" value="DUF382"/>
</dbReference>
<keyword evidence="2" id="KW-1133">Transmembrane helix</keyword>
<dbReference type="PANTHER" id="PTHR12785">
    <property type="entry name" value="SPLICING FACTOR 3B"/>
    <property type="match status" value="1"/>
</dbReference>
<evidence type="ECO:0000259" key="3">
    <source>
        <dbReference type="PROSITE" id="PS50800"/>
    </source>
</evidence>
<accession>Q4SQP5</accession>
<feature type="compositionally biased region" description="Basic and acidic residues" evidence="1">
    <location>
        <begin position="309"/>
        <end position="338"/>
    </location>
</feature>
<protein>
    <submittedName>
        <fullName evidence="4">(spotted green pufferfish) hypothetical protein</fullName>
    </submittedName>
</protein>
<evidence type="ECO:0000256" key="2">
    <source>
        <dbReference type="SAM" id="Phobius"/>
    </source>
</evidence>
<dbReference type="EMBL" id="CAAE01014531">
    <property type="protein sequence ID" value="CAF97037.1"/>
    <property type="molecule type" value="Genomic_DNA"/>
</dbReference>
<dbReference type="OrthoDB" id="10260794at2759"/>
<dbReference type="AlphaFoldDB" id="Q4SQP5"/>
<feature type="compositionally biased region" description="Acidic residues" evidence="1">
    <location>
        <begin position="265"/>
        <end position="274"/>
    </location>
</feature>
<comment type="caution">
    <text evidence="4">The sequence shown here is derived from an EMBL/GenBank/DDBJ whole genome shotgun (WGS) entry which is preliminary data.</text>
</comment>
<proteinExistence type="predicted"/>
<feature type="region of interest" description="Disordered" evidence="1">
    <location>
        <begin position="713"/>
        <end position="771"/>
    </location>
</feature>
<organism evidence="4">
    <name type="scientific">Tetraodon nigroviridis</name>
    <name type="common">Spotted green pufferfish</name>
    <name type="synonym">Chelonodon nigroviridis</name>
    <dbReference type="NCBI Taxonomy" id="99883"/>
    <lineage>
        <taxon>Eukaryota</taxon>
        <taxon>Metazoa</taxon>
        <taxon>Chordata</taxon>
        <taxon>Craniata</taxon>
        <taxon>Vertebrata</taxon>
        <taxon>Euteleostomi</taxon>
        <taxon>Actinopterygii</taxon>
        <taxon>Neopterygii</taxon>
        <taxon>Teleostei</taxon>
        <taxon>Neoteleostei</taxon>
        <taxon>Acanthomorphata</taxon>
        <taxon>Eupercaria</taxon>
        <taxon>Tetraodontiformes</taxon>
        <taxon>Tetradontoidea</taxon>
        <taxon>Tetraodontidae</taxon>
        <taxon>Tetraodon</taxon>
    </lineage>
</organism>
<feature type="transmembrane region" description="Helical" evidence="2">
    <location>
        <begin position="897"/>
        <end position="918"/>
    </location>
</feature>
<keyword evidence="2" id="KW-0812">Transmembrane</keyword>
<sequence>WSNPELQSKLAELGAPTMGPREELIDRLKGYMMQTGILIGKPAEDNSMSSQVPGMPPMPQMPMPPMPHGMGMVPPMGMMPGGPPPPGIHMGMEPPGLPPPGMIQDDQLKMAQHRAAMVLHEEIAIQQGDSHGMDEHDLLEQQQRAAVLLEQERQEMFDMVGPQGMVSAIGGMDPRAPLPPGVGMLPPQKLRIPPPPGEDARESWPSEEVSIGGPKIPQALEKILQLKEIRQEQLVEPAGLCRSLTSVSVKGKEVSDPTGCFSVPSDDDDDDDGDLNSGAMSSERDDHDLSKRDKNRRRRNRKKRSKQKRAQEKKEQAEQQQKKEAAGEKEVEKEKTSEVDIEYVTEEPEIYDPNFIFFKRIFEAFKLTDDVKKEKEKEPEKTEKQETTMVWKKGFVEEKKDDNDSDEEIRPDVPKMSKKKLRRMNRLTVAELKQLVARPDVVEMHDVTAQEPKLLVHLKATRNTVPVPRHWCFKRKYLQGKRGIEKPPFQLPEFIRRTGIQEMREALQEKFGNEVVALWPSQEDAKTMKTKMREKVRPKMGKIDIDYQKLHDAFFKWQIKPKLTIHGDLYYEAREPCSASNASGKEFETRLKEKKPGDLSDELRIALGMPIGPVSQQQFKTGNEAGVLLVTASALSQNAHKVPPPWLIAMQRYGPPPSYPNLKIPGLNSPIPDNCTFGYHAGGWGKPPVDEMGKPLYGDVFGTNSVDFQAKVEEEEVDRTPWGELEPSDEESSEEEEEEESEEEKPDETGFFTPADSGLITPGGFSSVPAGMETPELIELRKKKIEEAMDGNETPQLFTVLPERRTGPVGAAMMASTHIYDMSTAMASRKTGERPESHGVEVALAPEELELDPMAMTQKYEEHVREQQAQVEKEDFSDMVAEHAAKQKVQTSFSMQMFSFFFGVFSSAVYFTSSLALLSYCRTAKEKEGPAPGYAFWCQEIQRIQVLIRSNTNLYRRSRDRKGKSRSWILTPDETRHSAIP</sequence>
<dbReference type="PANTHER" id="PTHR12785:SF6">
    <property type="entry name" value="SPLICING FACTOR 3B SUBUNIT 2"/>
    <property type="match status" value="1"/>
</dbReference>
<keyword evidence="2" id="KW-0472">Membrane</keyword>
<dbReference type="KEGG" id="tng:GSTEN00014284G001"/>
<dbReference type="InterPro" id="IPR052584">
    <property type="entry name" value="U2_snRNP_Complex_Component"/>
</dbReference>
<dbReference type="GO" id="GO:0005689">
    <property type="term" value="C:U12-type spliceosomal complex"/>
    <property type="evidence" value="ECO:0007669"/>
    <property type="project" value="TreeGrafter"/>
</dbReference>
<reference evidence="4" key="1">
    <citation type="journal article" date="2004" name="Nature">
        <title>Genome duplication in the teleost fish Tetraodon nigroviridis reveals the early vertebrate proto-karyotype.</title>
        <authorList>
            <person name="Jaillon O."/>
            <person name="Aury J.-M."/>
            <person name="Brunet F."/>
            <person name="Petit J.-L."/>
            <person name="Stange-Thomann N."/>
            <person name="Mauceli E."/>
            <person name="Bouneau L."/>
            <person name="Fischer C."/>
            <person name="Ozouf-Costaz C."/>
            <person name="Bernot A."/>
            <person name="Nicaud S."/>
            <person name="Jaffe D."/>
            <person name="Fisher S."/>
            <person name="Lutfalla G."/>
            <person name="Dossat C."/>
            <person name="Segurens B."/>
            <person name="Dasilva C."/>
            <person name="Salanoubat M."/>
            <person name="Levy M."/>
            <person name="Boudet N."/>
            <person name="Castellano S."/>
            <person name="Anthouard V."/>
            <person name="Jubin C."/>
            <person name="Castelli V."/>
            <person name="Katinka M."/>
            <person name="Vacherie B."/>
            <person name="Biemont C."/>
            <person name="Skalli Z."/>
            <person name="Cattolico L."/>
            <person name="Poulain J."/>
            <person name="De Berardinis V."/>
            <person name="Cruaud C."/>
            <person name="Duprat S."/>
            <person name="Brottier P."/>
            <person name="Coutanceau J.-P."/>
            <person name="Gouzy J."/>
            <person name="Parra G."/>
            <person name="Lardier G."/>
            <person name="Chapple C."/>
            <person name="McKernan K.J."/>
            <person name="McEwan P."/>
            <person name="Bosak S."/>
            <person name="Kellis M."/>
            <person name="Volff J.-N."/>
            <person name="Guigo R."/>
            <person name="Zody M.C."/>
            <person name="Mesirov J."/>
            <person name="Lindblad-Toh K."/>
            <person name="Birren B."/>
            <person name="Nusbaum C."/>
            <person name="Kahn D."/>
            <person name="Robinson-Rechavi M."/>
            <person name="Laudet V."/>
            <person name="Schachter V."/>
            <person name="Quetier F."/>
            <person name="Saurin W."/>
            <person name="Scarpelli C."/>
            <person name="Wincker P."/>
            <person name="Lander E.S."/>
            <person name="Weissenbach J."/>
            <person name="Roest Crollius H."/>
        </authorList>
    </citation>
    <scope>NUCLEOTIDE SEQUENCE [LARGE SCALE GENOMIC DNA]</scope>
</reference>
<feature type="region of interest" description="Disordered" evidence="1">
    <location>
        <begin position="247"/>
        <end position="338"/>
    </location>
</feature>
<feature type="compositionally biased region" description="Acidic residues" evidence="1">
    <location>
        <begin position="726"/>
        <end position="746"/>
    </location>
</feature>
<feature type="compositionally biased region" description="Basic and acidic residues" evidence="1">
    <location>
        <begin position="282"/>
        <end position="292"/>
    </location>
</feature>
<feature type="domain" description="SAP" evidence="3">
    <location>
        <begin position="1"/>
        <end position="32"/>
    </location>
</feature>
<dbReference type="SMART" id="SM00581">
    <property type="entry name" value="PSP"/>
    <property type="match status" value="1"/>
</dbReference>
<name>Q4SQP5_TETNG</name>
<evidence type="ECO:0000256" key="1">
    <source>
        <dbReference type="SAM" id="MobiDB-lite"/>
    </source>
</evidence>
<feature type="non-terminal residue" evidence="4">
    <location>
        <position position="1"/>
    </location>
</feature>
<dbReference type="Pfam" id="PF04037">
    <property type="entry name" value="DUF382"/>
    <property type="match status" value="1"/>
</dbReference>
<feature type="region of interest" description="Disordered" evidence="1">
    <location>
        <begin position="189"/>
        <end position="212"/>
    </location>
</feature>
<reference evidence="4" key="2">
    <citation type="submission" date="2004-02" db="EMBL/GenBank/DDBJ databases">
        <authorList>
            <consortium name="Genoscope"/>
            <consortium name="Whitehead Institute Centre for Genome Research"/>
        </authorList>
    </citation>
    <scope>NUCLEOTIDE SEQUENCE</scope>
</reference>
<feature type="compositionally biased region" description="Basic residues" evidence="1">
    <location>
        <begin position="293"/>
        <end position="308"/>
    </location>
</feature>
<evidence type="ECO:0000313" key="4">
    <source>
        <dbReference type="EMBL" id="CAF97037.1"/>
    </source>
</evidence>
<dbReference type="InterPro" id="IPR003034">
    <property type="entry name" value="SAP_dom"/>
</dbReference>
<dbReference type="InterPro" id="IPR006568">
    <property type="entry name" value="PSP_pro-rich"/>
</dbReference>
<gene>
    <name evidence="4" type="ORF">GSTENG00014284001</name>
</gene>
<dbReference type="PROSITE" id="PS50800">
    <property type="entry name" value="SAP"/>
    <property type="match status" value="1"/>
</dbReference>